<evidence type="ECO:0000259" key="13">
    <source>
        <dbReference type="Pfam" id="PF01180"/>
    </source>
</evidence>
<dbReference type="PROSITE" id="PS00911">
    <property type="entry name" value="DHODEHASE_1"/>
    <property type="match status" value="1"/>
</dbReference>
<evidence type="ECO:0000256" key="3">
    <source>
        <dbReference type="ARBA" id="ARBA00005359"/>
    </source>
</evidence>
<dbReference type="InterPro" id="IPR005719">
    <property type="entry name" value="Dihydroorotate_DH_2"/>
</dbReference>
<keyword evidence="6 11" id="KW-0285">Flavoprotein</keyword>
<dbReference type="AlphaFoldDB" id="A0A1A8XBW6"/>
<evidence type="ECO:0000256" key="7">
    <source>
        <dbReference type="ARBA" id="ARBA00022643"/>
    </source>
</evidence>
<dbReference type="Proteomes" id="UP000078560">
    <property type="component" value="Unassembled WGS sequence"/>
</dbReference>
<evidence type="ECO:0000256" key="8">
    <source>
        <dbReference type="ARBA" id="ARBA00023002"/>
    </source>
</evidence>
<accession>A0A1A8XBW6</accession>
<dbReference type="CDD" id="cd04738">
    <property type="entry name" value="DHOD_2_like"/>
    <property type="match status" value="1"/>
</dbReference>
<evidence type="ECO:0000256" key="11">
    <source>
        <dbReference type="RuleBase" id="RU361255"/>
    </source>
</evidence>
<evidence type="ECO:0000256" key="4">
    <source>
        <dbReference type="ARBA" id="ARBA00012791"/>
    </source>
</evidence>
<dbReference type="GO" id="GO:0006207">
    <property type="term" value="P:'de novo' pyrimidine nucleobase biosynthetic process"/>
    <property type="evidence" value="ECO:0007669"/>
    <property type="project" value="InterPro"/>
</dbReference>
<feature type="coiled-coil region" evidence="12">
    <location>
        <begin position="112"/>
        <end position="139"/>
    </location>
</feature>
<dbReference type="EC" id="1.3.5.2" evidence="4 11"/>
<evidence type="ECO:0000313" key="14">
    <source>
        <dbReference type="EMBL" id="SBS85636.1"/>
    </source>
</evidence>
<reference evidence="16 17" key="2">
    <citation type="submission" date="2016-05" db="EMBL/GenBank/DDBJ databases">
        <authorList>
            <person name="Naeem Raeece"/>
        </authorList>
    </citation>
    <scope>NUCLEOTIDE SEQUENCE [LARGE SCALE GENOMIC DNA]</scope>
</reference>
<evidence type="ECO:0000313" key="15">
    <source>
        <dbReference type="EMBL" id="SBT02183.1"/>
    </source>
</evidence>
<dbReference type="VEuPathDB" id="PlasmoDB:PocGH01_11053300"/>
<feature type="transmembrane region" description="Helical" evidence="11">
    <location>
        <begin position="142"/>
        <end position="158"/>
    </location>
</feature>
<dbReference type="UniPathway" id="UPA00070">
    <property type="reaction ID" value="UER00946"/>
</dbReference>
<dbReference type="NCBIfam" id="TIGR01036">
    <property type="entry name" value="pyrD_sub2"/>
    <property type="match status" value="1"/>
</dbReference>
<keyword evidence="11" id="KW-0496">Mitochondrion</keyword>
<evidence type="ECO:0000256" key="9">
    <source>
        <dbReference type="ARBA" id="ARBA00023136"/>
    </source>
</evidence>
<keyword evidence="11" id="KW-1133">Transmembrane helix</keyword>
<dbReference type="Proteomes" id="UP000078546">
    <property type="component" value="Unassembled WGS sequence"/>
</dbReference>
<evidence type="ECO:0000256" key="1">
    <source>
        <dbReference type="ARBA" id="ARBA00004370"/>
    </source>
</evidence>
<keyword evidence="11" id="KW-0999">Mitochondrion inner membrane</keyword>
<comment type="similarity">
    <text evidence="3 11">Belongs to the dihydroorotate dehydrogenase family. Type 2 subfamily.</text>
</comment>
<dbReference type="Gene3D" id="3.20.20.70">
    <property type="entry name" value="Aldolase class I"/>
    <property type="match status" value="1"/>
</dbReference>
<evidence type="ECO:0000313" key="17">
    <source>
        <dbReference type="Proteomes" id="UP000078560"/>
    </source>
</evidence>
<dbReference type="Pfam" id="PF01180">
    <property type="entry name" value="DHO_dh"/>
    <property type="match status" value="1"/>
</dbReference>
<keyword evidence="12" id="KW-0175">Coiled coil</keyword>
<evidence type="ECO:0000256" key="2">
    <source>
        <dbReference type="ARBA" id="ARBA00005161"/>
    </source>
</evidence>
<dbReference type="InterPro" id="IPR001295">
    <property type="entry name" value="Dihydroorotate_DH_CS"/>
</dbReference>
<dbReference type="PANTHER" id="PTHR48109">
    <property type="entry name" value="DIHYDROOROTATE DEHYDROGENASE (QUINONE), MITOCHONDRIAL-RELATED"/>
    <property type="match status" value="1"/>
</dbReference>
<dbReference type="PROSITE" id="PS00912">
    <property type="entry name" value="DHODEHASE_2"/>
    <property type="match status" value="1"/>
</dbReference>
<dbReference type="GO" id="GO:0044205">
    <property type="term" value="P:'de novo' UMP biosynthetic process"/>
    <property type="evidence" value="ECO:0007669"/>
    <property type="project" value="UniProtKB-UniPathway"/>
</dbReference>
<gene>
    <name evidence="15" type="ORF">POVCU1_073980</name>
    <name evidence="14" type="ORF">POVCU2_0032560</name>
</gene>
<dbReference type="GO" id="GO:0005743">
    <property type="term" value="C:mitochondrial inner membrane"/>
    <property type="evidence" value="ECO:0007669"/>
    <property type="project" value="UniProtKB-SubCell"/>
</dbReference>
<dbReference type="GO" id="GO:0106430">
    <property type="term" value="F:dihydroorotate dehydrogenase (quinone) activity"/>
    <property type="evidence" value="ECO:0007669"/>
    <property type="project" value="UniProtKB-EC"/>
</dbReference>
<comment type="pathway">
    <text evidence="2 11">Pyrimidine metabolism; UMP biosynthesis via de novo pathway; orotate from (S)-dihydroorotate (quinone route): step 1/1.</text>
</comment>
<protein>
    <recommendedName>
        <fullName evidence="5 11">Dihydroorotate dehydrogenase (quinone), mitochondrial</fullName>
        <shortName evidence="11">DHOdehase</shortName>
        <ecNumber evidence="4 11">1.3.5.2</ecNumber>
    </recommendedName>
</protein>
<dbReference type="InterPro" id="IPR050074">
    <property type="entry name" value="DHO_dehydrogenase"/>
</dbReference>
<keyword evidence="7 11" id="KW-0288">FMN</keyword>
<feature type="domain" description="Dihydroorotate dehydrogenase catalytic" evidence="13">
    <location>
        <begin position="210"/>
        <end position="523"/>
    </location>
</feature>
<dbReference type="EMBL" id="FLQU01000435">
    <property type="protein sequence ID" value="SBS85636.1"/>
    <property type="molecule type" value="Genomic_DNA"/>
</dbReference>
<name>A0A1A8XBW6_PLAOA</name>
<evidence type="ECO:0000256" key="5">
    <source>
        <dbReference type="ARBA" id="ARBA00017599"/>
    </source>
</evidence>
<sequence>MTTVLSRQVYLHVKTFGRKAQGHFMKIRRSNFCISLRGESIKLGESKMFLGKGRTLVGIPSKDFYQCISLQSANVRTFVSIPDSFEKSGKDGGAHNNRTNRLDLERQGTNRFDAEVERMNRLDAEMRKLEEKMKKERLKHKRVLFFTLTCIVGLYTYFESYNPEFFLYDIFLNLCLKYVDCEVCHDLFLHLGKYNLLPYDTSNDSAYATSDVKYIHFLNPFGVAAGFDKNGVCIDSILKLGFSFIEIGTVTPRAQKGNAKPRIFRDIETKSVINACGFNNIGCDKVCENLISFRKKQENDKLLSRHIVGVSIGKNKDTDNITDDLSYCIEKIARYADYIAINVSSPNTPGLRDNQESTKLKNIILHVQREVTRLEESHTNRLAGERTTWVNTTQRKPLIFVKLAPDLENSEKKKIAQVLLETGVDGMIISNTTTNKFDIKSFENKKGGVSGEKLKVISTNFISEMYLYTEKKIPIIASGGIFSGADALEKIEAGASVCQLYSCLVFNGVKSAIKIKREFNNLLYQRGYYNLREAIGKKHERDKRRK</sequence>
<proteinExistence type="inferred from homology"/>
<dbReference type="SUPFAM" id="SSF51395">
    <property type="entry name" value="FMN-linked oxidoreductases"/>
    <property type="match status" value="1"/>
</dbReference>
<dbReference type="InterPro" id="IPR013785">
    <property type="entry name" value="Aldolase_TIM"/>
</dbReference>
<evidence type="ECO:0000256" key="12">
    <source>
        <dbReference type="SAM" id="Coils"/>
    </source>
</evidence>
<comment type="subcellular location">
    <subcellularLocation>
        <location evidence="1">Membrane</location>
    </subcellularLocation>
    <subcellularLocation>
        <location evidence="11">Mitochondrion inner membrane</location>
        <topology evidence="11">Single-pass membrane protein</topology>
    </subcellularLocation>
</comment>
<comment type="catalytic activity">
    <reaction evidence="10 11">
        <text>(S)-dihydroorotate + a quinone = orotate + a quinol</text>
        <dbReference type="Rhea" id="RHEA:30187"/>
        <dbReference type="ChEBI" id="CHEBI:24646"/>
        <dbReference type="ChEBI" id="CHEBI:30839"/>
        <dbReference type="ChEBI" id="CHEBI:30864"/>
        <dbReference type="ChEBI" id="CHEBI:132124"/>
        <dbReference type="EC" id="1.3.5.2"/>
    </reaction>
</comment>
<dbReference type="EMBL" id="FLQV01003166">
    <property type="protein sequence ID" value="SBT02183.1"/>
    <property type="molecule type" value="Genomic_DNA"/>
</dbReference>
<reference evidence="15" key="1">
    <citation type="submission" date="2016-05" db="EMBL/GenBank/DDBJ databases">
        <authorList>
            <person name="Lavstsen T."/>
            <person name="Jespersen J.S."/>
        </authorList>
    </citation>
    <scope>NUCLEOTIDE SEQUENCE [LARGE SCALE GENOMIC DNA]</scope>
</reference>
<organism evidence="15 16">
    <name type="scientific">Plasmodium ovale curtisi</name>
    <dbReference type="NCBI Taxonomy" id="864141"/>
    <lineage>
        <taxon>Eukaryota</taxon>
        <taxon>Sar</taxon>
        <taxon>Alveolata</taxon>
        <taxon>Apicomplexa</taxon>
        <taxon>Aconoidasida</taxon>
        <taxon>Haemosporida</taxon>
        <taxon>Plasmodiidae</taxon>
        <taxon>Plasmodium</taxon>
        <taxon>Plasmodium (Plasmodium)</taxon>
    </lineage>
</organism>
<evidence type="ECO:0000256" key="6">
    <source>
        <dbReference type="ARBA" id="ARBA00022630"/>
    </source>
</evidence>
<evidence type="ECO:0000313" key="16">
    <source>
        <dbReference type="Proteomes" id="UP000078546"/>
    </source>
</evidence>
<evidence type="ECO:0000256" key="10">
    <source>
        <dbReference type="ARBA" id="ARBA00048639"/>
    </source>
</evidence>
<comment type="cofactor">
    <cofactor evidence="11">
        <name>FMN</name>
        <dbReference type="ChEBI" id="CHEBI:58210"/>
    </cofactor>
    <text evidence="11">Binds 1 FMN per subunit.</text>
</comment>
<dbReference type="InterPro" id="IPR005720">
    <property type="entry name" value="Dihydroorotate_DH_cat"/>
</dbReference>
<keyword evidence="11" id="KW-0812">Transmembrane</keyword>
<keyword evidence="8 11" id="KW-0560">Oxidoreductase</keyword>
<keyword evidence="9 11" id="KW-0472">Membrane</keyword>
<dbReference type="PANTHER" id="PTHR48109:SF4">
    <property type="entry name" value="DIHYDROOROTATE DEHYDROGENASE (QUINONE), MITOCHONDRIAL"/>
    <property type="match status" value="1"/>
</dbReference>
<dbReference type="NCBIfam" id="NF003652">
    <property type="entry name" value="PRK05286.2-5"/>
    <property type="match status" value="1"/>
</dbReference>